<evidence type="ECO:0000313" key="1">
    <source>
        <dbReference type="EMBL" id="KKY16431.1"/>
    </source>
</evidence>
<evidence type="ECO:0000313" key="2">
    <source>
        <dbReference type="Proteomes" id="UP000053317"/>
    </source>
</evidence>
<reference evidence="1 2" key="1">
    <citation type="submission" date="2015-05" db="EMBL/GenBank/DDBJ databases">
        <title>Distinctive expansion of gene families associated with plant cell wall degradation and secondary metabolism in the genomes of grapevine trunk pathogens.</title>
        <authorList>
            <person name="Lawrence D.P."/>
            <person name="Travadon R."/>
            <person name="Rolshausen P.E."/>
            <person name="Baumgartner K."/>
        </authorList>
    </citation>
    <scope>NUCLEOTIDE SEQUENCE [LARGE SCALE GENOMIC DNA]</scope>
    <source>
        <strain evidence="1">UCRPC4</strain>
    </source>
</reference>
<name>A0A0G2E247_PHACM</name>
<keyword evidence="2" id="KW-1185">Reference proteome</keyword>
<organism evidence="1 2">
    <name type="scientific">Phaeomoniella chlamydospora</name>
    <name type="common">Phaeoacremonium chlamydosporum</name>
    <dbReference type="NCBI Taxonomy" id="158046"/>
    <lineage>
        <taxon>Eukaryota</taxon>
        <taxon>Fungi</taxon>
        <taxon>Dikarya</taxon>
        <taxon>Ascomycota</taxon>
        <taxon>Pezizomycotina</taxon>
        <taxon>Eurotiomycetes</taxon>
        <taxon>Chaetothyriomycetidae</taxon>
        <taxon>Phaeomoniellales</taxon>
        <taxon>Phaeomoniellaceae</taxon>
        <taxon>Phaeomoniella</taxon>
    </lineage>
</organism>
<sequence length="326" mass="36902">MPLASKFPVLIQCFISLASRVFDRKEALPESPRSIRYHTRVVQLVHQEMQSSERDDDSVILGILGAMVSNLVARSRLEFGIHARGLTNFVRIRGYPSYDPDVMAHYVSTSLMWGCQVVEALFGSPTSGPPVQPPCQDDVSEFLVTKNTLVALLLSAQAHIEASSSVLRTSRSTSPLFNSNSIFSSIAWRPLLHPTTNFWKKAFEIAHHPFLILYLYLLDQDLSSISPSIRSETETSLSSDFLTRNITKTSHCACINWYLLTKYKWESERAYLALQLDQVMLRMREHHRVLALKLLLWNLCPFGDKPDTTREMVFALGDEAADGLRL</sequence>
<comment type="caution">
    <text evidence="1">The sequence shown here is derived from an EMBL/GenBank/DDBJ whole genome shotgun (WGS) entry which is preliminary data.</text>
</comment>
<proteinExistence type="predicted"/>
<dbReference type="Proteomes" id="UP000053317">
    <property type="component" value="Unassembled WGS sequence"/>
</dbReference>
<gene>
    <name evidence="1" type="ORF">UCRPC4_g05940</name>
</gene>
<accession>A0A0G2E247</accession>
<reference evidence="1 2" key="2">
    <citation type="submission" date="2015-05" db="EMBL/GenBank/DDBJ databases">
        <authorList>
            <person name="Morales-Cruz A."/>
            <person name="Amrine K.C."/>
            <person name="Cantu D."/>
        </authorList>
    </citation>
    <scope>NUCLEOTIDE SEQUENCE [LARGE SCALE GENOMIC DNA]</scope>
    <source>
        <strain evidence="1">UCRPC4</strain>
    </source>
</reference>
<dbReference type="EMBL" id="LCWF01000161">
    <property type="protein sequence ID" value="KKY16431.1"/>
    <property type="molecule type" value="Genomic_DNA"/>
</dbReference>
<protein>
    <submittedName>
        <fullName evidence="1">Uncharacterized protein</fullName>
    </submittedName>
</protein>
<dbReference type="AlphaFoldDB" id="A0A0G2E247"/>